<feature type="domain" description="Metallo-beta-lactamase" evidence="1">
    <location>
        <begin position="22"/>
        <end position="211"/>
    </location>
</feature>
<dbReference type="EMBL" id="FPBN01000002">
    <property type="protein sequence ID" value="SFU53931.1"/>
    <property type="molecule type" value="Genomic_DNA"/>
</dbReference>
<gene>
    <name evidence="2" type="ORF">SAMN05660328_102418</name>
</gene>
<dbReference type="InterPro" id="IPR050855">
    <property type="entry name" value="NDM-1-like"/>
</dbReference>
<dbReference type="RefSeq" id="WP_074657764.1">
    <property type="nucleotide sequence ID" value="NZ_FOLZ01000002.1"/>
</dbReference>
<accession>A0A1I7GZP3</accession>
<organism evidence="2 3">
    <name type="scientific">Streptococcus gallolyticus</name>
    <dbReference type="NCBI Taxonomy" id="315405"/>
    <lineage>
        <taxon>Bacteria</taxon>
        <taxon>Bacillati</taxon>
        <taxon>Bacillota</taxon>
        <taxon>Bacilli</taxon>
        <taxon>Lactobacillales</taxon>
        <taxon>Streptococcaceae</taxon>
        <taxon>Streptococcus</taxon>
    </lineage>
</organism>
<dbReference type="Proteomes" id="UP000183629">
    <property type="component" value="Unassembled WGS sequence"/>
</dbReference>
<keyword evidence="3" id="KW-1185">Reference proteome</keyword>
<dbReference type="PANTHER" id="PTHR42951:SF22">
    <property type="entry name" value="METALLO BETA-LACTAMASE SUPERFAMILY LIPOPROTEIN"/>
    <property type="match status" value="1"/>
</dbReference>
<evidence type="ECO:0000313" key="2">
    <source>
        <dbReference type="EMBL" id="SFU53931.1"/>
    </source>
</evidence>
<dbReference type="SMART" id="SM00849">
    <property type="entry name" value="Lactamase_B"/>
    <property type="match status" value="1"/>
</dbReference>
<name>A0A1I7GZP3_9STRE</name>
<protein>
    <submittedName>
        <fullName evidence="2">Glyoxylase, beta-lactamase superfamily II</fullName>
    </submittedName>
</protein>
<dbReference type="Pfam" id="PF00753">
    <property type="entry name" value="Lactamase_B"/>
    <property type="match status" value="1"/>
</dbReference>
<dbReference type="PANTHER" id="PTHR42951">
    <property type="entry name" value="METALLO-BETA-LACTAMASE DOMAIN-CONTAINING"/>
    <property type="match status" value="1"/>
</dbReference>
<reference evidence="3" key="1">
    <citation type="submission" date="2016-10" db="EMBL/GenBank/DDBJ databases">
        <authorList>
            <person name="Varghese N."/>
            <person name="Submissions S."/>
        </authorList>
    </citation>
    <scope>NUCLEOTIDE SEQUENCE [LARGE SCALE GENOMIC DNA]</scope>
    <source>
        <strain evidence="3">LMG 15572</strain>
    </source>
</reference>
<dbReference type="InterPro" id="IPR036866">
    <property type="entry name" value="RibonucZ/Hydroxyglut_hydro"/>
</dbReference>
<evidence type="ECO:0000259" key="1">
    <source>
        <dbReference type="SMART" id="SM00849"/>
    </source>
</evidence>
<proteinExistence type="predicted"/>
<evidence type="ECO:0000313" key="3">
    <source>
        <dbReference type="Proteomes" id="UP000183629"/>
    </source>
</evidence>
<sequence>MTNYYQVEKVNQHVLAIKSLGGEFVYLILGKKRALLIDTCVGIGHLRQFVESLTDLPITVALSHGHVDHAMGAPEFEDVYLNPLDLPIYQKMCGVETRLDYLNVTLPCTLEESMKETLLEAKPNYEFKPLEDGQVFDLGDLHVAAYAFPGHTPGMMAFLIAEEKILILGDACNNSTFLFDEDACDVETYQNALKSIKERLNGKFKRVFISHHDMEVSVDILDNMLGVCDDIMTEKSDDLPFHFMGIQAYIAKACDERFCRKDDKDGNLIYNKTKIYAKKEKIS</sequence>
<dbReference type="InterPro" id="IPR001279">
    <property type="entry name" value="Metallo-B-lactamas"/>
</dbReference>
<dbReference type="AlphaFoldDB" id="A0A1I7GZP3"/>
<dbReference type="Gene3D" id="3.60.15.10">
    <property type="entry name" value="Ribonuclease Z/Hydroxyacylglutathione hydrolase-like"/>
    <property type="match status" value="1"/>
</dbReference>
<dbReference type="SUPFAM" id="SSF56281">
    <property type="entry name" value="Metallo-hydrolase/oxidoreductase"/>
    <property type="match status" value="1"/>
</dbReference>